<dbReference type="InterPro" id="IPR043504">
    <property type="entry name" value="Peptidase_S1_PA_chymotrypsin"/>
</dbReference>
<evidence type="ECO:0000256" key="3">
    <source>
        <dbReference type="ARBA" id="ARBA00022670"/>
    </source>
</evidence>
<dbReference type="PANTHER" id="PTHR24264">
    <property type="entry name" value="TRYPSIN-RELATED"/>
    <property type="match status" value="1"/>
</dbReference>
<dbReference type="Gene3D" id="2.40.10.10">
    <property type="entry name" value="Trypsin-like serine proteases"/>
    <property type="match status" value="1"/>
</dbReference>
<keyword evidence="3" id="KW-0645">Protease</keyword>
<reference evidence="8 9" key="1">
    <citation type="submission" date="2023-02" db="EMBL/GenBank/DDBJ databases">
        <title>LHISI_Scaffold_Assembly.</title>
        <authorList>
            <person name="Stuart O.P."/>
            <person name="Cleave R."/>
            <person name="Magrath M.J.L."/>
            <person name="Mikheyev A.S."/>
        </authorList>
    </citation>
    <scope>NUCLEOTIDE SEQUENCE [LARGE SCALE GENOMIC DNA]</scope>
    <source>
        <strain evidence="8">Daus_M_001</strain>
        <tissue evidence="8">Leg muscle</tissue>
    </source>
</reference>
<dbReference type="Proteomes" id="UP001159363">
    <property type="component" value="Chromosome 3"/>
</dbReference>
<proteinExistence type="predicted"/>
<sequence>MARGALQFPRRLFPMMPFVHSRYAFTTEAREQFTNIVVSEMLAPFGTKAYDHPFLQLGVTHEDHRKAARNSAEVASLDIISDRSLLQDRIGIRLPPSARSISSTRTEQTGLHKHQCGGANSRNSPAARCQVTAARSMTSELVPLPRHNSGELPVVKGAAHACWSRLNCVRPARSSANRPSTIDHPEHRISGISVTAISHLNLVATSSSYFNVNGGPRRCSGQTTHLPPRRNEFDSRRGSLPDFRTWERYWTMSLIGGSAGAPYSPRFTLVDPRDLDCKARPNLSSPLHAYKIDTQGPESVAGADHQPSWFCQPSCAPWYMSQRSHDEVIDDGTAVGDPSEEVEGPVGIMPEEVDGDTAASDPTEEVAGTVSIVLEKVDARRELEARVVGGEVATPHLFPYQVLLVYYPYVSYCGGSLIDNQWVLTAAHCIDLVKQYPMQVVLGAHNISAMDSSEVNLTSTEFYIHPGWNRQKIMNDIALIKLPSKVQYSENILPVRLPARSQVTENFTNDEVTASGWGWDTQ</sequence>
<keyword evidence="4" id="KW-0378">Hydrolase</keyword>
<dbReference type="EMBL" id="JARBHB010000003">
    <property type="protein sequence ID" value="KAJ8889043.1"/>
    <property type="molecule type" value="Genomic_DNA"/>
</dbReference>
<feature type="region of interest" description="Disordered" evidence="6">
    <location>
        <begin position="100"/>
        <end position="124"/>
    </location>
</feature>
<dbReference type="InterPro" id="IPR001254">
    <property type="entry name" value="Trypsin_dom"/>
</dbReference>
<feature type="non-terminal residue" evidence="8">
    <location>
        <position position="522"/>
    </location>
</feature>
<feature type="domain" description="Peptidase S1" evidence="7">
    <location>
        <begin position="387"/>
        <end position="522"/>
    </location>
</feature>
<evidence type="ECO:0000256" key="1">
    <source>
        <dbReference type="ARBA" id="ARBA00004613"/>
    </source>
</evidence>
<name>A0ABQ9HZ53_9NEOP</name>
<keyword evidence="5" id="KW-0720">Serine protease</keyword>
<dbReference type="Pfam" id="PF00089">
    <property type="entry name" value="Trypsin"/>
    <property type="match status" value="1"/>
</dbReference>
<dbReference type="InterPro" id="IPR001314">
    <property type="entry name" value="Peptidase_S1A"/>
</dbReference>
<evidence type="ECO:0000313" key="8">
    <source>
        <dbReference type="EMBL" id="KAJ8889043.1"/>
    </source>
</evidence>
<dbReference type="InterPro" id="IPR009003">
    <property type="entry name" value="Peptidase_S1_PA"/>
</dbReference>
<feature type="compositionally biased region" description="Polar residues" evidence="6">
    <location>
        <begin position="100"/>
        <end position="109"/>
    </location>
</feature>
<comment type="caution">
    <text evidence="8">The sequence shown here is derived from an EMBL/GenBank/DDBJ whole genome shotgun (WGS) entry which is preliminary data.</text>
</comment>
<evidence type="ECO:0000256" key="4">
    <source>
        <dbReference type="ARBA" id="ARBA00022801"/>
    </source>
</evidence>
<keyword evidence="2" id="KW-0964">Secreted</keyword>
<organism evidence="8 9">
    <name type="scientific">Dryococelus australis</name>
    <dbReference type="NCBI Taxonomy" id="614101"/>
    <lineage>
        <taxon>Eukaryota</taxon>
        <taxon>Metazoa</taxon>
        <taxon>Ecdysozoa</taxon>
        <taxon>Arthropoda</taxon>
        <taxon>Hexapoda</taxon>
        <taxon>Insecta</taxon>
        <taxon>Pterygota</taxon>
        <taxon>Neoptera</taxon>
        <taxon>Polyneoptera</taxon>
        <taxon>Phasmatodea</taxon>
        <taxon>Verophasmatodea</taxon>
        <taxon>Anareolatae</taxon>
        <taxon>Phasmatidae</taxon>
        <taxon>Eurycanthinae</taxon>
        <taxon>Dryococelus</taxon>
    </lineage>
</organism>
<dbReference type="PANTHER" id="PTHR24264:SF65">
    <property type="entry name" value="SRCR DOMAIN-CONTAINING PROTEIN"/>
    <property type="match status" value="1"/>
</dbReference>
<keyword evidence="9" id="KW-1185">Reference proteome</keyword>
<dbReference type="InterPro" id="IPR050127">
    <property type="entry name" value="Serine_Proteases_S1"/>
</dbReference>
<protein>
    <recommendedName>
        <fullName evidence="7">Peptidase S1 domain-containing protein</fullName>
    </recommendedName>
</protein>
<evidence type="ECO:0000256" key="2">
    <source>
        <dbReference type="ARBA" id="ARBA00022525"/>
    </source>
</evidence>
<dbReference type="SUPFAM" id="SSF50494">
    <property type="entry name" value="Trypsin-like serine proteases"/>
    <property type="match status" value="1"/>
</dbReference>
<dbReference type="SMART" id="SM00020">
    <property type="entry name" value="Tryp_SPc"/>
    <property type="match status" value="1"/>
</dbReference>
<evidence type="ECO:0000259" key="7">
    <source>
        <dbReference type="PROSITE" id="PS50240"/>
    </source>
</evidence>
<comment type="subcellular location">
    <subcellularLocation>
        <location evidence="1">Secreted</location>
    </subcellularLocation>
</comment>
<evidence type="ECO:0000256" key="5">
    <source>
        <dbReference type="ARBA" id="ARBA00022825"/>
    </source>
</evidence>
<dbReference type="PROSITE" id="PS00134">
    <property type="entry name" value="TRYPSIN_HIS"/>
    <property type="match status" value="1"/>
</dbReference>
<accession>A0ABQ9HZ53</accession>
<gene>
    <name evidence="8" type="ORF">PR048_008537</name>
</gene>
<dbReference type="PRINTS" id="PR00722">
    <property type="entry name" value="CHYMOTRYPSIN"/>
</dbReference>
<evidence type="ECO:0000313" key="9">
    <source>
        <dbReference type="Proteomes" id="UP001159363"/>
    </source>
</evidence>
<dbReference type="InterPro" id="IPR018114">
    <property type="entry name" value="TRYPSIN_HIS"/>
</dbReference>
<dbReference type="CDD" id="cd00190">
    <property type="entry name" value="Tryp_SPc"/>
    <property type="match status" value="1"/>
</dbReference>
<dbReference type="PROSITE" id="PS50240">
    <property type="entry name" value="TRYPSIN_DOM"/>
    <property type="match status" value="1"/>
</dbReference>
<feature type="region of interest" description="Disordered" evidence="6">
    <location>
        <begin position="336"/>
        <end position="362"/>
    </location>
</feature>
<evidence type="ECO:0000256" key="6">
    <source>
        <dbReference type="SAM" id="MobiDB-lite"/>
    </source>
</evidence>